<proteinExistence type="predicted"/>
<keyword evidence="3" id="KW-1185">Reference proteome</keyword>
<evidence type="ECO:0000313" key="3">
    <source>
        <dbReference type="Proteomes" id="UP000186914"/>
    </source>
</evidence>
<dbReference type="Proteomes" id="UP000186914">
    <property type="component" value="Unassembled WGS sequence"/>
</dbReference>
<evidence type="ECO:0000313" key="2">
    <source>
        <dbReference type="EMBL" id="SIR82622.1"/>
    </source>
</evidence>
<evidence type="ECO:0000259" key="1">
    <source>
        <dbReference type="PROSITE" id="PS50846"/>
    </source>
</evidence>
<organism evidence="2 3">
    <name type="scientific">Haladaptatus litoreus</name>
    <dbReference type="NCBI Taxonomy" id="553468"/>
    <lineage>
        <taxon>Archaea</taxon>
        <taxon>Methanobacteriati</taxon>
        <taxon>Methanobacteriota</taxon>
        <taxon>Stenosarchaea group</taxon>
        <taxon>Halobacteria</taxon>
        <taxon>Halobacteriales</taxon>
        <taxon>Haladaptataceae</taxon>
        <taxon>Haladaptatus</taxon>
    </lineage>
</organism>
<reference evidence="3" key="1">
    <citation type="submission" date="2017-01" db="EMBL/GenBank/DDBJ databases">
        <authorList>
            <person name="Varghese N."/>
            <person name="Submissions S."/>
        </authorList>
    </citation>
    <scope>NUCLEOTIDE SEQUENCE [LARGE SCALE GENOMIC DNA]</scope>
    <source>
        <strain evidence="3">CGMCC 1.7737</strain>
    </source>
</reference>
<dbReference type="InterPro" id="IPR036163">
    <property type="entry name" value="HMA_dom_sf"/>
</dbReference>
<dbReference type="AlphaFoldDB" id="A0A1N7E3B6"/>
<sequence length="90" mass="9826">MELITAAVTVMEIAAERCSGIMATETMQFTVEDMMCNGCEDTIQHELKHEDGVQQVSANHIEGTVEVRGTINPSLLVERVNALGFNASEE</sequence>
<gene>
    <name evidence="2" type="ORF">SAMN05421858_3987</name>
</gene>
<dbReference type="SUPFAM" id="SSF55008">
    <property type="entry name" value="HMA, heavy metal-associated domain"/>
    <property type="match status" value="1"/>
</dbReference>
<protein>
    <submittedName>
        <fullName evidence="2">Heavy-metal-associated domain-containing protein</fullName>
    </submittedName>
</protein>
<dbReference type="CDD" id="cd00371">
    <property type="entry name" value="HMA"/>
    <property type="match status" value="1"/>
</dbReference>
<name>A0A1N7E3B6_9EURY</name>
<dbReference type="Gene3D" id="3.30.70.100">
    <property type="match status" value="1"/>
</dbReference>
<dbReference type="GO" id="GO:0046872">
    <property type="term" value="F:metal ion binding"/>
    <property type="evidence" value="ECO:0007669"/>
    <property type="project" value="InterPro"/>
</dbReference>
<dbReference type="InterPro" id="IPR006121">
    <property type="entry name" value="HMA_dom"/>
</dbReference>
<dbReference type="EMBL" id="FTNO01000005">
    <property type="protein sequence ID" value="SIR82622.1"/>
    <property type="molecule type" value="Genomic_DNA"/>
</dbReference>
<feature type="domain" description="HMA" evidence="1">
    <location>
        <begin position="25"/>
        <end position="88"/>
    </location>
</feature>
<dbReference type="PROSITE" id="PS50846">
    <property type="entry name" value="HMA_2"/>
    <property type="match status" value="1"/>
</dbReference>
<accession>A0A1N7E3B6</accession>
<dbReference type="Pfam" id="PF00403">
    <property type="entry name" value="HMA"/>
    <property type="match status" value="1"/>
</dbReference>